<sequence>MRSPNSLVLPSPTSPSLVAPAVPALRGLANARHHKSHRSHDDSEGTTEPGVADNGFTWPNPSSIGNFEVPNAFVNGVITEDDQQAHIGVLRSKWDSPEPGRCGAAVGRAARPACLASPHPVNKLHQTKRACPAPCICSPSCSYCS</sequence>
<keyword evidence="3" id="KW-1185">Reference proteome</keyword>
<accession>A0A194QH04</accession>
<dbReference type="AlphaFoldDB" id="A0A194QH04"/>
<protein>
    <submittedName>
        <fullName evidence="2">Uncharacterized protein</fullName>
    </submittedName>
</protein>
<evidence type="ECO:0000313" key="3">
    <source>
        <dbReference type="Proteomes" id="UP000053268"/>
    </source>
</evidence>
<evidence type="ECO:0000256" key="1">
    <source>
        <dbReference type="SAM" id="MobiDB-lite"/>
    </source>
</evidence>
<organism evidence="2 3">
    <name type="scientific">Papilio xuthus</name>
    <name type="common">Asian swallowtail butterfly</name>
    <dbReference type="NCBI Taxonomy" id="66420"/>
    <lineage>
        <taxon>Eukaryota</taxon>
        <taxon>Metazoa</taxon>
        <taxon>Ecdysozoa</taxon>
        <taxon>Arthropoda</taxon>
        <taxon>Hexapoda</taxon>
        <taxon>Insecta</taxon>
        <taxon>Pterygota</taxon>
        <taxon>Neoptera</taxon>
        <taxon>Endopterygota</taxon>
        <taxon>Lepidoptera</taxon>
        <taxon>Glossata</taxon>
        <taxon>Ditrysia</taxon>
        <taxon>Papilionoidea</taxon>
        <taxon>Papilionidae</taxon>
        <taxon>Papilioninae</taxon>
        <taxon>Papilio</taxon>
    </lineage>
</organism>
<dbReference type="EMBL" id="KQ458860">
    <property type="protein sequence ID" value="KPJ04823.1"/>
    <property type="molecule type" value="Genomic_DNA"/>
</dbReference>
<evidence type="ECO:0000313" key="2">
    <source>
        <dbReference type="EMBL" id="KPJ04823.1"/>
    </source>
</evidence>
<reference evidence="2 3" key="1">
    <citation type="journal article" date="2015" name="Nat. Commun.">
        <title>Outbred genome sequencing and CRISPR/Cas9 gene editing in butterflies.</title>
        <authorList>
            <person name="Li X."/>
            <person name="Fan D."/>
            <person name="Zhang W."/>
            <person name="Liu G."/>
            <person name="Zhang L."/>
            <person name="Zhao L."/>
            <person name="Fang X."/>
            <person name="Chen L."/>
            <person name="Dong Y."/>
            <person name="Chen Y."/>
            <person name="Ding Y."/>
            <person name="Zhao R."/>
            <person name="Feng M."/>
            <person name="Zhu Y."/>
            <person name="Feng Y."/>
            <person name="Jiang X."/>
            <person name="Zhu D."/>
            <person name="Xiang H."/>
            <person name="Feng X."/>
            <person name="Li S."/>
            <person name="Wang J."/>
            <person name="Zhang G."/>
            <person name="Kronforst M.R."/>
            <person name="Wang W."/>
        </authorList>
    </citation>
    <scope>NUCLEOTIDE SEQUENCE [LARGE SCALE GENOMIC DNA]</scope>
    <source>
        <strain evidence="2">Ya'a_city_454_Px</strain>
        <tissue evidence="2">Whole body</tissue>
    </source>
</reference>
<gene>
    <name evidence="2" type="ORF">RR46_02520</name>
</gene>
<proteinExistence type="predicted"/>
<feature type="region of interest" description="Disordered" evidence="1">
    <location>
        <begin position="31"/>
        <end position="59"/>
    </location>
</feature>
<dbReference type="Proteomes" id="UP000053268">
    <property type="component" value="Unassembled WGS sequence"/>
</dbReference>
<name>A0A194QH04_PAPXU</name>